<evidence type="ECO:0000313" key="2">
    <source>
        <dbReference type="EMBL" id="KAG6639543.1"/>
    </source>
</evidence>
<keyword evidence="1" id="KW-1133">Transmembrane helix</keyword>
<dbReference type="EMBL" id="CM031818">
    <property type="protein sequence ID" value="KAG6639543.1"/>
    <property type="molecule type" value="Genomic_DNA"/>
</dbReference>
<gene>
    <name evidence="2" type="ORF">CIPAW_10G108300</name>
</gene>
<proteinExistence type="predicted"/>
<name>A0A8T1PD46_CARIL</name>
<sequence>MRSLWLSTAQRTASVSFTFLLVRCMGKRLGASFLKIAIFVRFLYTIGMFLLEEEGFLSESK</sequence>
<comment type="caution">
    <text evidence="2">The sequence shown here is derived from an EMBL/GenBank/DDBJ whole genome shotgun (WGS) entry which is preliminary data.</text>
</comment>
<dbReference type="AlphaFoldDB" id="A0A8T1PD46"/>
<protein>
    <submittedName>
        <fullName evidence="2">Uncharacterized protein</fullName>
    </submittedName>
</protein>
<keyword evidence="1" id="KW-0812">Transmembrane</keyword>
<feature type="transmembrane region" description="Helical" evidence="1">
    <location>
        <begin position="33"/>
        <end position="51"/>
    </location>
</feature>
<reference evidence="2" key="1">
    <citation type="submission" date="2020-12" db="EMBL/GenBank/DDBJ databases">
        <title>WGS assembly of Carya illinoinensis cv. Pawnee.</title>
        <authorList>
            <person name="Platts A."/>
            <person name="Shu S."/>
            <person name="Wright S."/>
            <person name="Barry K."/>
            <person name="Edger P."/>
            <person name="Pires J.C."/>
            <person name="Schmutz J."/>
        </authorList>
    </citation>
    <scope>NUCLEOTIDE SEQUENCE</scope>
    <source>
        <tissue evidence="2">Leaf</tissue>
    </source>
</reference>
<keyword evidence="3" id="KW-1185">Reference proteome</keyword>
<organism evidence="2 3">
    <name type="scientific">Carya illinoinensis</name>
    <name type="common">Pecan</name>
    <dbReference type="NCBI Taxonomy" id="32201"/>
    <lineage>
        <taxon>Eukaryota</taxon>
        <taxon>Viridiplantae</taxon>
        <taxon>Streptophyta</taxon>
        <taxon>Embryophyta</taxon>
        <taxon>Tracheophyta</taxon>
        <taxon>Spermatophyta</taxon>
        <taxon>Magnoliopsida</taxon>
        <taxon>eudicotyledons</taxon>
        <taxon>Gunneridae</taxon>
        <taxon>Pentapetalae</taxon>
        <taxon>rosids</taxon>
        <taxon>fabids</taxon>
        <taxon>Fagales</taxon>
        <taxon>Juglandaceae</taxon>
        <taxon>Carya</taxon>
    </lineage>
</organism>
<accession>A0A8T1PD46</accession>
<keyword evidence="1" id="KW-0472">Membrane</keyword>
<evidence type="ECO:0000256" key="1">
    <source>
        <dbReference type="SAM" id="Phobius"/>
    </source>
</evidence>
<dbReference type="Proteomes" id="UP000811609">
    <property type="component" value="Chromosome 10"/>
</dbReference>
<evidence type="ECO:0000313" key="3">
    <source>
        <dbReference type="Proteomes" id="UP000811609"/>
    </source>
</evidence>